<reference evidence="1 2" key="1">
    <citation type="submission" date="2022-03" db="EMBL/GenBank/DDBJ databases">
        <authorList>
            <person name="Macdonald S."/>
            <person name="Ahmed S."/>
            <person name="Newling K."/>
        </authorList>
    </citation>
    <scope>NUCLEOTIDE SEQUENCE [LARGE SCALE GENOMIC DNA]</scope>
</reference>
<organism evidence="1 2">
    <name type="scientific">Eruca vesicaria subsp. sativa</name>
    <name type="common">Garden rocket</name>
    <name type="synonym">Eruca sativa</name>
    <dbReference type="NCBI Taxonomy" id="29727"/>
    <lineage>
        <taxon>Eukaryota</taxon>
        <taxon>Viridiplantae</taxon>
        <taxon>Streptophyta</taxon>
        <taxon>Embryophyta</taxon>
        <taxon>Tracheophyta</taxon>
        <taxon>Spermatophyta</taxon>
        <taxon>Magnoliopsida</taxon>
        <taxon>eudicotyledons</taxon>
        <taxon>Gunneridae</taxon>
        <taxon>Pentapetalae</taxon>
        <taxon>rosids</taxon>
        <taxon>malvids</taxon>
        <taxon>Brassicales</taxon>
        <taxon>Brassicaceae</taxon>
        <taxon>Brassiceae</taxon>
        <taxon>Eruca</taxon>
    </lineage>
</organism>
<evidence type="ECO:0000313" key="2">
    <source>
        <dbReference type="Proteomes" id="UP001642260"/>
    </source>
</evidence>
<dbReference type="Proteomes" id="UP001642260">
    <property type="component" value="Unassembled WGS sequence"/>
</dbReference>
<dbReference type="EMBL" id="CAKOAT010220710">
    <property type="protein sequence ID" value="CAH8356820.1"/>
    <property type="molecule type" value="Genomic_DNA"/>
</dbReference>
<evidence type="ECO:0000313" key="1">
    <source>
        <dbReference type="EMBL" id="CAH8356820.1"/>
    </source>
</evidence>
<dbReference type="AlphaFoldDB" id="A0ABC8KED5"/>
<name>A0ABC8KED5_ERUVS</name>
<protein>
    <submittedName>
        <fullName evidence="1">Uncharacterized protein</fullName>
    </submittedName>
</protein>
<sequence>MSFCLGIKITTFHFFFPDSLDIKLRILKLRDIKKPEVVEWEIVTFSVNHGGYWVKNLAGHVSYISGEVKTLEGKPEDLYE</sequence>
<keyword evidence="2" id="KW-1185">Reference proteome</keyword>
<accession>A0ABC8KED5</accession>
<proteinExistence type="predicted"/>
<gene>
    <name evidence="1" type="ORF">ERUC_LOCUS22575</name>
</gene>
<comment type="caution">
    <text evidence="1">The sequence shown here is derived from an EMBL/GenBank/DDBJ whole genome shotgun (WGS) entry which is preliminary data.</text>
</comment>